<keyword evidence="1" id="KW-0732">Signal</keyword>
<dbReference type="Pfam" id="PF07996">
    <property type="entry name" value="T4SS"/>
    <property type="match status" value="1"/>
</dbReference>
<evidence type="ECO:0000313" key="3">
    <source>
        <dbReference type="Proteomes" id="UP000316473"/>
    </source>
</evidence>
<protein>
    <submittedName>
        <fullName evidence="2">Type IV secretion system protein virB5</fullName>
    </submittedName>
</protein>
<evidence type="ECO:0000313" key="2">
    <source>
        <dbReference type="EMBL" id="BBL36051.1"/>
    </source>
</evidence>
<dbReference type="Gene3D" id="1.20.58.430">
    <property type="entry name" value="Type IV secretion system, VirB5-domain"/>
    <property type="match status" value="1"/>
</dbReference>
<dbReference type="CDD" id="cd14262">
    <property type="entry name" value="VirB5_like"/>
    <property type="match status" value="1"/>
</dbReference>
<geneLocation type="plasmid" evidence="3">
    <name>1 dna</name>
</geneLocation>
<evidence type="ECO:0000256" key="1">
    <source>
        <dbReference type="SAM" id="SignalP"/>
    </source>
</evidence>
<keyword evidence="2" id="KW-0614">Plasmid</keyword>
<dbReference type="InterPro" id="IPR023220">
    <property type="entry name" value="T4SS_VirB5-domain"/>
</dbReference>
<feature type="chain" id="PRO_5021256725" evidence="1">
    <location>
        <begin position="25"/>
        <end position="237"/>
    </location>
</feature>
<keyword evidence="3" id="KW-1185">Reference proteome</keyword>
<feature type="signal peptide" evidence="1">
    <location>
        <begin position="1"/>
        <end position="24"/>
    </location>
</feature>
<name>A0A4Y1YS03_9PROT</name>
<reference evidence="2 3" key="1">
    <citation type="submission" date="2019-06" db="EMBL/GenBank/DDBJ databases">
        <title>Nitrosomonas stercoris KYUHI-S whole genome shotgun sequence.</title>
        <authorList>
            <person name="Nakagawa T."/>
            <person name="Tsuchiya Y."/>
            <person name="Takahashi R."/>
        </authorList>
    </citation>
    <scope>NUCLEOTIDE SEQUENCE [LARGE SCALE GENOMIC DNA]</scope>
    <source>
        <strain evidence="2 3">KYUHI-S</strain>
        <plasmid evidence="3">1 dna</plasmid>
    </source>
</reference>
<sequence>MKTFKFIIFTIFLYSTFGTSSVHAQIPVTDTAAISKSWTAHMAEIAKWTEQLRAMEQQYSQLRMQYDSITGSRGLGQLMNNASRQTLPDDFIQSYNRLLTLGQTGASSAARRIYENIKKLDCDRFHDSNAKLQCQAQAYAEPENAAFINDALKSSQERAAQLQQLVLQVDRATDLKAATDLSNRIAAEQSLLQNEHTLINLALSQRQSQSALVVKANEAEGRRAILENRSSVFGSLE</sequence>
<dbReference type="Proteomes" id="UP000316473">
    <property type="component" value="Plasmid plasmid 1"/>
</dbReference>
<gene>
    <name evidence="2" type="ORF">Nstercoris_02330</name>
</gene>
<proteinExistence type="predicted"/>
<dbReference type="AlphaFoldDB" id="A0A4Y1YS03"/>
<organism evidence="2 3">
    <name type="scientific">Nitrosomonas stercoris</name>
    <dbReference type="NCBI Taxonomy" id="1444684"/>
    <lineage>
        <taxon>Bacteria</taxon>
        <taxon>Pseudomonadati</taxon>
        <taxon>Pseudomonadota</taxon>
        <taxon>Betaproteobacteria</taxon>
        <taxon>Nitrosomonadales</taxon>
        <taxon>Nitrosomonadaceae</taxon>
        <taxon>Nitrosomonas</taxon>
    </lineage>
</organism>
<accession>A0A4Y1YS03</accession>
<dbReference type="KEGG" id="nst:Nstercoris_02330"/>
<dbReference type="SUPFAM" id="SSF101082">
    <property type="entry name" value="Typo IV secretion system protein TraC"/>
    <property type="match status" value="1"/>
</dbReference>
<dbReference type="InterPro" id="IPR014158">
    <property type="entry name" value="T4SS_VirB5"/>
</dbReference>
<dbReference type="EMBL" id="AP019756">
    <property type="protein sequence ID" value="BBL36051.1"/>
    <property type="molecule type" value="Genomic_DNA"/>
</dbReference>